<keyword evidence="2" id="KW-0539">Nucleus</keyword>
<comment type="caution">
    <text evidence="4">The sequence shown here is derived from an EMBL/GenBank/DDBJ whole genome shotgun (WGS) entry which is preliminary data.</text>
</comment>
<organism evidence="4 5">
    <name type="scientific">Stylosanthes scabra</name>
    <dbReference type="NCBI Taxonomy" id="79078"/>
    <lineage>
        <taxon>Eukaryota</taxon>
        <taxon>Viridiplantae</taxon>
        <taxon>Streptophyta</taxon>
        <taxon>Embryophyta</taxon>
        <taxon>Tracheophyta</taxon>
        <taxon>Spermatophyta</taxon>
        <taxon>Magnoliopsida</taxon>
        <taxon>eudicotyledons</taxon>
        <taxon>Gunneridae</taxon>
        <taxon>Pentapetalae</taxon>
        <taxon>rosids</taxon>
        <taxon>fabids</taxon>
        <taxon>Fabales</taxon>
        <taxon>Fabaceae</taxon>
        <taxon>Papilionoideae</taxon>
        <taxon>50 kb inversion clade</taxon>
        <taxon>dalbergioids sensu lato</taxon>
        <taxon>Dalbergieae</taxon>
        <taxon>Pterocarpus clade</taxon>
        <taxon>Stylosanthes</taxon>
    </lineage>
</organism>
<name>A0ABU6WL21_9FABA</name>
<gene>
    <name evidence="4" type="ORF">PIB30_067743</name>
</gene>
<dbReference type="InterPro" id="IPR044661">
    <property type="entry name" value="MED15a/b/c-like"/>
</dbReference>
<feature type="domain" description="Mediator complex subunit 15 KIX" evidence="3">
    <location>
        <begin position="5"/>
        <end position="79"/>
    </location>
</feature>
<protein>
    <recommendedName>
        <fullName evidence="3">Mediator complex subunit 15 KIX domain-containing protein</fullName>
    </recommendedName>
</protein>
<dbReference type="PANTHER" id="PTHR33137">
    <property type="entry name" value="MEDIATOR OF RNA POLYMERASE II TRANSCRIPTION SUBUNIT 15A-RELATED"/>
    <property type="match status" value="1"/>
</dbReference>
<proteinExistence type="predicted"/>
<dbReference type="EMBL" id="JASCZI010181955">
    <property type="protein sequence ID" value="MED6186547.1"/>
    <property type="molecule type" value="Genomic_DNA"/>
</dbReference>
<dbReference type="Gene3D" id="1.10.246.20">
    <property type="entry name" value="Coactivator CBP, KIX domain"/>
    <property type="match status" value="2"/>
</dbReference>
<dbReference type="SUPFAM" id="SSF47040">
    <property type="entry name" value="Kix domain of CBP (creb binding protein)"/>
    <property type="match status" value="1"/>
</dbReference>
<keyword evidence="5" id="KW-1185">Reference proteome</keyword>
<sequence>MMDTSNWRDQLHPQTRQLVFNNIMHTLTLGHRPENFDEVLDFQKIALNIELKSYAGATSQAVYLAQIASKMLMLEKAREREWRDFFLPDSRERIVYKITKMLTRHLDVTDAEGSQELWRIAERIEEEIFYKASSESDYLRKISLKMLKMENPTRRSH</sequence>
<evidence type="ECO:0000259" key="3">
    <source>
        <dbReference type="Pfam" id="PF16987"/>
    </source>
</evidence>
<dbReference type="Pfam" id="PF16987">
    <property type="entry name" value="KIX_2"/>
    <property type="match status" value="2"/>
</dbReference>
<dbReference type="InterPro" id="IPR036529">
    <property type="entry name" value="KIX_dom_sf"/>
</dbReference>
<dbReference type="Proteomes" id="UP001341840">
    <property type="component" value="Unassembled WGS sequence"/>
</dbReference>
<evidence type="ECO:0000313" key="5">
    <source>
        <dbReference type="Proteomes" id="UP001341840"/>
    </source>
</evidence>
<evidence type="ECO:0000313" key="4">
    <source>
        <dbReference type="EMBL" id="MED6186547.1"/>
    </source>
</evidence>
<accession>A0ABU6WL21</accession>
<feature type="domain" description="Mediator complex subunit 15 KIX" evidence="3">
    <location>
        <begin position="80"/>
        <end position="154"/>
    </location>
</feature>
<dbReference type="PANTHER" id="PTHR33137:SF4">
    <property type="entry name" value="MEDIATOR OF RNA POLYMERASE II TRANSCRIPTION SUBUNIT 15A-RELATED"/>
    <property type="match status" value="1"/>
</dbReference>
<dbReference type="InterPro" id="IPR036546">
    <property type="entry name" value="MED15_KIX"/>
</dbReference>
<comment type="subcellular location">
    <subcellularLocation>
        <location evidence="1">Nucleus</location>
    </subcellularLocation>
</comment>
<evidence type="ECO:0000256" key="2">
    <source>
        <dbReference type="ARBA" id="ARBA00023242"/>
    </source>
</evidence>
<reference evidence="4 5" key="1">
    <citation type="journal article" date="2023" name="Plants (Basel)">
        <title>Bridging the Gap: Combining Genomics and Transcriptomics Approaches to Understand Stylosanthes scabra, an Orphan Legume from the Brazilian Caatinga.</title>
        <authorList>
            <person name="Ferreira-Neto J.R.C."/>
            <person name="da Silva M.D."/>
            <person name="Binneck E."/>
            <person name="de Melo N.F."/>
            <person name="da Silva R.H."/>
            <person name="de Melo A.L.T.M."/>
            <person name="Pandolfi V."/>
            <person name="Bustamante F.O."/>
            <person name="Brasileiro-Vidal A.C."/>
            <person name="Benko-Iseppon A.M."/>
        </authorList>
    </citation>
    <scope>NUCLEOTIDE SEQUENCE [LARGE SCALE GENOMIC DNA]</scope>
    <source>
        <tissue evidence="4">Leaves</tissue>
    </source>
</reference>
<evidence type="ECO:0000256" key="1">
    <source>
        <dbReference type="ARBA" id="ARBA00004123"/>
    </source>
</evidence>